<dbReference type="AlphaFoldDB" id="A0A4Y7KSI3"/>
<dbReference type="Gramene" id="RZC76313">
    <property type="protein sequence ID" value="RZC76313"/>
    <property type="gene ID" value="C5167_002306"/>
</dbReference>
<reference evidence="1 2" key="1">
    <citation type="journal article" date="2018" name="Science">
        <title>The opium poppy genome and morphinan production.</title>
        <authorList>
            <person name="Guo L."/>
            <person name="Winzer T."/>
            <person name="Yang X."/>
            <person name="Li Y."/>
            <person name="Ning Z."/>
            <person name="He Z."/>
            <person name="Teodor R."/>
            <person name="Lu Y."/>
            <person name="Bowser T.A."/>
            <person name="Graham I.A."/>
            <person name="Ye K."/>
        </authorList>
    </citation>
    <scope>NUCLEOTIDE SEQUENCE [LARGE SCALE GENOMIC DNA]</scope>
    <source>
        <strain evidence="2">cv. HN1</strain>
        <tissue evidence="1">Leaves</tissue>
    </source>
</reference>
<sequence>MKREPLPKRAKGVPKIRGTGSIRENSGIHIKLANAREYFIYLAKESDMVEWVDNRTQVAIAVKKLRQPSVYLLQKGAMYTKGFSRIGTIRQGTSFLQFELTELGHTDRDQFVLSAPHPTPATVFPHVVATWWLEQVRSIVLTC</sequence>
<organism evidence="1 2">
    <name type="scientific">Papaver somniferum</name>
    <name type="common">Opium poppy</name>
    <dbReference type="NCBI Taxonomy" id="3469"/>
    <lineage>
        <taxon>Eukaryota</taxon>
        <taxon>Viridiplantae</taxon>
        <taxon>Streptophyta</taxon>
        <taxon>Embryophyta</taxon>
        <taxon>Tracheophyta</taxon>
        <taxon>Spermatophyta</taxon>
        <taxon>Magnoliopsida</taxon>
        <taxon>Ranunculales</taxon>
        <taxon>Papaveraceae</taxon>
        <taxon>Papaveroideae</taxon>
        <taxon>Papaver</taxon>
    </lineage>
</organism>
<evidence type="ECO:0000313" key="1">
    <source>
        <dbReference type="EMBL" id="RZC76313.1"/>
    </source>
</evidence>
<proteinExistence type="predicted"/>
<accession>A0A4Y7KSI3</accession>
<dbReference type="Proteomes" id="UP000316621">
    <property type="component" value="Chromosome 9"/>
</dbReference>
<name>A0A4Y7KSI3_PAPSO</name>
<evidence type="ECO:0000313" key="2">
    <source>
        <dbReference type="Proteomes" id="UP000316621"/>
    </source>
</evidence>
<dbReference type="EMBL" id="CM010723">
    <property type="protein sequence ID" value="RZC76313.1"/>
    <property type="molecule type" value="Genomic_DNA"/>
</dbReference>
<keyword evidence="2" id="KW-1185">Reference proteome</keyword>
<protein>
    <submittedName>
        <fullName evidence="1">Uncharacterized protein</fullName>
    </submittedName>
</protein>
<gene>
    <name evidence="1" type="ORF">C5167_002306</name>
</gene>